<dbReference type="Pfam" id="PF12680">
    <property type="entry name" value="SnoaL_2"/>
    <property type="match status" value="1"/>
</dbReference>
<dbReference type="EMBL" id="FNVT01000002">
    <property type="protein sequence ID" value="SEG36875.1"/>
    <property type="molecule type" value="Genomic_DNA"/>
</dbReference>
<evidence type="ECO:0000313" key="3">
    <source>
        <dbReference type="Proteomes" id="UP000236732"/>
    </source>
</evidence>
<proteinExistence type="predicted"/>
<organism evidence="2 3">
    <name type="scientific">Nonomuraea solani</name>
    <dbReference type="NCBI Taxonomy" id="1144553"/>
    <lineage>
        <taxon>Bacteria</taxon>
        <taxon>Bacillati</taxon>
        <taxon>Actinomycetota</taxon>
        <taxon>Actinomycetes</taxon>
        <taxon>Streptosporangiales</taxon>
        <taxon>Streptosporangiaceae</taxon>
        <taxon>Nonomuraea</taxon>
    </lineage>
</organism>
<keyword evidence="3" id="KW-1185">Reference proteome</keyword>
<name>A0A1H5ZM77_9ACTN</name>
<reference evidence="2 3" key="1">
    <citation type="submission" date="2016-10" db="EMBL/GenBank/DDBJ databases">
        <authorList>
            <person name="de Groot N.N."/>
        </authorList>
    </citation>
    <scope>NUCLEOTIDE SEQUENCE [LARGE SCALE GENOMIC DNA]</scope>
    <source>
        <strain evidence="2 3">CGMCC 4.7037</strain>
    </source>
</reference>
<protein>
    <submittedName>
        <fullName evidence="2">Ketosteroid isomerase-related protein</fullName>
    </submittedName>
</protein>
<accession>A0A1H5ZM77</accession>
<evidence type="ECO:0000313" key="2">
    <source>
        <dbReference type="EMBL" id="SEG36875.1"/>
    </source>
</evidence>
<keyword evidence="2" id="KW-0413">Isomerase</keyword>
<evidence type="ECO:0000259" key="1">
    <source>
        <dbReference type="Pfam" id="PF12680"/>
    </source>
</evidence>
<feature type="domain" description="SnoaL-like" evidence="1">
    <location>
        <begin position="13"/>
        <end position="106"/>
    </location>
</feature>
<dbReference type="OrthoDB" id="3257148at2"/>
<sequence>MTVTNAFAQKIAEDFVRAWTGKDVDTALSLLADDVVCEAPSGTIEGVEGYRRFLEPFASSIVGATVTGVLGDDTNAAAVYTVDTPFLKDFRGIDYITAENGKITRVISVFDRLPMAQARGDIQQ</sequence>
<dbReference type="SUPFAM" id="SSF54427">
    <property type="entry name" value="NTF2-like"/>
    <property type="match status" value="1"/>
</dbReference>
<gene>
    <name evidence="2" type="ORF">SAMN05444920_102740</name>
</gene>
<dbReference type="AlphaFoldDB" id="A0A1H5ZM77"/>
<dbReference type="InterPro" id="IPR037401">
    <property type="entry name" value="SnoaL-like"/>
</dbReference>
<dbReference type="Proteomes" id="UP000236732">
    <property type="component" value="Unassembled WGS sequence"/>
</dbReference>
<dbReference type="RefSeq" id="WP_103955382.1">
    <property type="nucleotide sequence ID" value="NZ_FNVT01000002.1"/>
</dbReference>
<dbReference type="Gene3D" id="3.10.450.50">
    <property type="match status" value="1"/>
</dbReference>
<dbReference type="GO" id="GO:0016853">
    <property type="term" value="F:isomerase activity"/>
    <property type="evidence" value="ECO:0007669"/>
    <property type="project" value="UniProtKB-KW"/>
</dbReference>
<dbReference type="InterPro" id="IPR032710">
    <property type="entry name" value="NTF2-like_dom_sf"/>
</dbReference>